<dbReference type="EC" id="3.1.-.-" evidence="9"/>
<evidence type="ECO:0000256" key="1">
    <source>
        <dbReference type="ARBA" id="ARBA00022722"/>
    </source>
</evidence>
<dbReference type="GO" id="GO:0005524">
    <property type="term" value="F:ATP binding"/>
    <property type="evidence" value="ECO:0007669"/>
    <property type="project" value="UniProtKB-UniRule"/>
</dbReference>
<evidence type="ECO:0000256" key="5">
    <source>
        <dbReference type="ARBA" id="ARBA00022801"/>
    </source>
</evidence>
<proteinExistence type="inferred from homology"/>
<dbReference type="InterPro" id="IPR036063">
    <property type="entry name" value="Smr_dom_sf"/>
</dbReference>
<dbReference type="RefSeq" id="WP_071448875.1">
    <property type="nucleotide sequence ID" value="NZ_MLMO01000035.1"/>
</dbReference>
<evidence type="ECO:0000259" key="12">
    <source>
        <dbReference type="PROSITE" id="PS50828"/>
    </source>
</evidence>
<dbReference type="InterPro" id="IPR002625">
    <property type="entry name" value="Smr_dom"/>
</dbReference>
<keyword evidence="5 9" id="KW-0378">Hydrolase</keyword>
<dbReference type="PIRSF" id="PIRSF005814">
    <property type="entry name" value="MutS_YshD"/>
    <property type="match status" value="1"/>
</dbReference>
<dbReference type="GO" id="GO:0019843">
    <property type="term" value="F:rRNA binding"/>
    <property type="evidence" value="ECO:0007669"/>
    <property type="project" value="UniProtKB-UniRule"/>
</dbReference>
<dbReference type="Pfam" id="PF01713">
    <property type="entry name" value="Smr"/>
    <property type="match status" value="1"/>
</dbReference>
<evidence type="ECO:0000256" key="7">
    <source>
        <dbReference type="ARBA" id="ARBA00022884"/>
    </source>
</evidence>
<evidence type="ECO:0000313" key="13">
    <source>
        <dbReference type="EMBL" id="OIM21802.1"/>
    </source>
</evidence>
<dbReference type="EC" id="3.6.4.-" evidence="9"/>
<comment type="caution">
    <text evidence="13">The sequence shown here is derived from an EMBL/GenBank/DDBJ whole genome shotgun (WGS) entry which is preliminary data.</text>
</comment>
<dbReference type="InterPro" id="IPR007696">
    <property type="entry name" value="DNA_mismatch_repair_MutS_core"/>
</dbReference>
<accession>A0A6N4A8J2</accession>
<dbReference type="PROSITE" id="PS50828">
    <property type="entry name" value="SMR"/>
    <property type="match status" value="1"/>
</dbReference>
<feature type="domain" description="T-SNARE coiled-coil homology" evidence="11">
    <location>
        <begin position="111"/>
        <end position="173"/>
    </location>
</feature>
<dbReference type="InterPro" id="IPR027417">
    <property type="entry name" value="P-loop_NTPase"/>
</dbReference>
<keyword evidence="10" id="KW-0175">Coiled coil</keyword>
<keyword evidence="1 9" id="KW-0540">Nuclease</keyword>
<dbReference type="GO" id="GO:0140664">
    <property type="term" value="F:ATP-dependent DNA damage sensor activity"/>
    <property type="evidence" value="ECO:0007669"/>
    <property type="project" value="InterPro"/>
</dbReference>
<keyword evidence="4 9" id="KW-0255">Endonuclease</keyword>
<dbReference type="EMBL" id="MLOK01000025">
    <property type="protein sequence ID" value="OIM21802.1"/>
    <property type="molecule type" value="Genomic_DNA"/>
</dbReference>
<keyword evidence="8 9" id="KW-0238">DNA-binding</keyword>
<feature type="domain" description="Smr" evidence="12">
    <location>
        <begin position="720"/>
        <end position="795"/>
    </location>
</feature>
<dbReference type="SUPFAM" id="SSF160443">
    <property type="entry name" value="SMR domain-like"/>
    <property type="match status" value="1"/>
</dbReference>
<evidence type="ECO:0000256" key="8">
    <source>
        <dbReference type="ARBA" id="ARBA00023125"/>
    </source>
</evidence>
<dbReference type="SMART" id="SM00463">
    <property type="entry name" value="SMR"/>
    <property type="match status" value="1"/>
</dbReference>
<name>A0A6N4A8J2_OENOE</name>
<dbReference type="AlphaFoldDB" id="A0A6N4A8J2"/>
<dbReference type="InterPro" id="IPR036187">
    <property type="entry name" value="DNA_mismatch_repair_MutS_sf"/>
</dbReference>
<dbReference type="PROSITE" id="PS50192">
    <property type="entry name" value="T_SNARE"/>
    <property type="match status" value="1"/>
</dbReference>
<comment type="similarity">
    <text evidence="9">Belongs to the DNA mismatch repair MutS family. MutS2 subfamily.</text>
</comment>
<dbReference type="InterPro" id="IPR005747">
    <property type="entry name" value="MutS2"/>
</dbReference>
<dbReference type="GO" id="GO:0045910">
    <property type="term" value="P:negative regulation of DNA recombination"/>
    <property type="evidence" value="ECO:0007669"/>
    <property type="project" value="InterPro"/>
</dbReference>
<organism evidence="13 14">
    <name type="scientific">Oenococcus oeni</name>
    <name type="common">Leuconostoc oenos</name>
    <dbReference type="NCBI Taxonomy" id="1247"/>
    <lineage>
        <taxon>Bacteria</taxon>
        <taxon>Bacillati</taxon>
        <taxon>Bacillota</taxon>
        <taxon>Bacilli</taxon>
        <taxon>Lactobacillales</taxon>
        <taxon>Lactobacillaceae</taxon>
        <taxon>Oenococcus</taxon>
    </lineage>
</organism>
<evidence type="ECO:0000256" key="10">
    <source>
        <dbReference type="SAM" id="Coils"/>
    </source>
</evidence>
<dbReference type="SUPFAM" id="SSF52540">
    <property type="entry name" value="P-loop containing nucleoside triphosphate hydrolases"/>
    <property type="match status" value="1"/>
</dbReference>
<evidence type="ECO:0000256" key="6">
    <source>
        <dbReference type="ARBA" id="ARBA00022840"/>
    </source>
</evidence>
<dbReference type="GO" id="GO:0004519">
    <property type="term" value="F:endonuclease activity"/>
    <property type="evidence" value="ECO:0007669"/>
    <property type="project" value="UniProtKB-UniRule"/>
</dbReference>
<evidence type="ECO:0000256" key="2">
    <source>
        <dbReference type="ARBA" id="ARBA00022730"/>
    </source>
</evidence>
<gene>
    <name evidence="9" type="primary">mutS2</name>
    <name evidence="9" type="synonym">rqcU</name>
    <name evidence="13" type="ORF">ATX59_02205</name>
</gene>
<dbReference type="SMART" id="SM00534">
    <property type="entry name" value="MUTSac"/>
    <property type="match status" value="1"/>
</dbReference>
<reference evidence="13 14" key="1">
    <citation type="journal article" date="2016" name="BMC Genomics">
        <title>Consensus pan-genome assembly of the specialised wine bacterium Oenococcus oeni.</title>
        <authorList>
            <person name="Sternes P.R."/>
            <person name="Borneman A.R."/>
        </authorList>
    </citation>
    <scope>NUCLEOTIDE SEQUENCE [LARGE SCALE GENOMIC DNA]</scope>
    <source>
        <strain evidence="13 14">AWRIB661</strain>
    </source>
</reference>
<dbReference type="InterPro" id="IPR045076">
    <property type="entry name" value="MutS"/>
</dbReference>
<dbReference type="SMART" id="SM00533">
    <property type="entry name" value="MUTSd"/>
    <property type="match status" value="1"/>
</dbReference>
<dbReference type="GO" id="GO:0006298">
    <property type="term" value="P:mismatch repair"/>
    <property type="evidence" value="ECO:0007669"/>
    <property type="project" value="InterPro"/>
</dbReference>
<feature type="binding site" evidence="9">
    <location>
        <begin position="335"/>
        <end position="342"/>
    </location>
    <ligand>
        <name>ATP</name>
        <dbReference type="ChEBI" id="CHEBI:30616"/>
    </ligand>
</feature>
<keyword evidence="3 9" id="KW-0547">Nucleotide-binding</keyword>
<keyword evidence="7 9" id="KW-0694">RNA-binding</keyword>
<evidence type="ECO:0000313" key="14">
    <source>
        <dbReference type="Proteomes" id="UP000181728"/>
    </source>
</evidence>
<dbReference type="SUPFAM" id="SSF48334">
    <property type="entry name" value="DNA repair protein MutS, domain III"/>
    <property type="match status" value="1"/>
</dbReference>
<dbReference type="InterPro" id="IPR046893">
    <property type="entry name" value="MSSS"/>
</dbReference>
<dbReference type="GO" id="GO:0072344">
    <property type="term" value="P:rescue of stalled ribosome"/>
    <property type="evidence" value="ECO:0007669"/>
    <property type="project" value="UniProtKB-UniRule"/>
</dbReference>
<comment type="subunit">
    <text evidence="9">Homodimer. Binds to stalled ribosomes, contacting rRNA.</text>
</comment>
<dbReference type="Pfam" id="PF00488">
    <property type="entry name" value="MutS_V"/>
    <property type="match status" value="1"/>
</dbReference>
<comment type="function">
    <text evidence="9">Acts as a ribosome collision sensor, splitting the ribosome into its 2 subunits. Detects stalled/collided 70S ribosomes which it binds and splits by an ATP-hydrolysis driven conformational change. Acts upstream of the ribosome quality control system (RQC), a ribosome-associated complex that mediates the extraction of incompletely synthesized nascent chains from stalled ribosomes and their subsequent degradation. Probably generates substrates for RQC.</text>
</comment>
<comment type="function">
    <text evidence="9">Endonuclease that is involved in the suppression of homologous recombination and thus may have a key role in the control of bacterial genetic diversity.</text>
</comment>
<dbReference type="InterPro" id="IPR000432">
    <property type="entry name" value="DNA_mismatch_repair_MutS_C"/>
</dbReference>
<dbReference type="Gene3D" id="3.30.1370.110">
    <property type="match status" value="1"/>
</dbReference>
<dbReference type="FunFam" id="3.40.50.300:FF:000830">
    <property type="entry name" value="Endonuclease MutS2"/>
    <property type="match status" value="1"/>
</dbReference>
<evidence type="ECO:0000256" key="4">
    <source>
        <dbReference type="ARBA" id="ARBA00022759"/>
    </source>
</evidence>
<sequence>MNTKILETLEFDEIKNRLDSFLVTAKGKEKLNSLIPADNKEDVAILLDQTSDALLIDRRRGGLPIRKTNELTEIFKRLKLKAVLGTSELADLKSSLQSGQAISDFIATIKDEIWSENLRQILFIINRLTDFSVLAKRLAVTVDDQGMILDTASEKLAHIRKNISTTQNNVRTLLVKMTKGHDAKYLSEPIISTRDGILVLPVKSENRKHFGGVVHDQSQSGLTLYIEPQAAVDLNNHLHELEMAQIREINSILIDISQQLFPFYEQLKLNDDLIGELDLIQAKAKLANSMNAIKPHLNDEKVIDLKNARHPLLASDSVANDIQLGRDHISLIITGPNTGGKTVLIKTLGLELLMAQTGIFITAGSDSSIYVFNNIFADIGDEQSLEQSLSTFSSHMENIKNILQQADRNSLVLLDELGAGTDPGEGAALAMAIVESLSKRTILNLITTHYPELKVFADQKDFAINASMEFDPRTFSPTYRLLLGVPGQSNAIAISRRLGFNEDILRLAESYIDPQNQELNNLIKGLVAQRRDLSKEENELRNQLSRAEQERKQLNQQLNEFEQNKAKEIMDAKNKANHIVSSVRQESKQLLDQIRRERLKAGSSTGKNEQQLKKIADQIDDLHQDTSLEKNRVLKRAKSAKQFRVGEEVMVSSYHQSGTIIDKISNHEWQVQLGILKMNVDENDLEKLSTAQEKKINELVHRVKNTRVFKTASKNISGHIDLRGERYEQAMIDLDRYIDQAVLNNIDTIEIIHGKGTGALRKGVTQMLRSDRRIKHYQFANPNGAGDGATIVELS</sequence>
<evidence type="ECO:0000256" key="9">
    <source>
        <dbReference type="HAMAP-Rule" id="MF_00092"/>
    </source>
</evidence>
<dbReference type="PROSITE" id="PS00486">
    <property type="entry name" value="DNA_MISMATCH_REPAIR_2"/>
    <property type="match status" value="1"/>
</dbReference>
<dbReference type="HAMAP" id="MF_00092">
    <property type="entry name" value="MutS2"/>
    <property type="match status" value="1"/>
</dbReference>
<dbReference type="InterPro" id="IPR000727">
    <property type="entry name" value="T_SNARE_dom"/>
</dbReference>
<dbReference type="Pfam" id="PF20297">
    <property type="entry name" value="MSSS"/>
    <property type="match status" value="1"/>
</dbReference>
<protein>
    <recommendedName>
        <fullName evidence="9">Endonuclease MutS2</fullName>
        <ecNumber evidence="9">3.1.-.-</ecNumber>
    </recommendedName>
    <alternativeName>
        <fullName evidence="9">Ribosome-associated protein quality control-upstream factor</fullName>
        <shortName evidence="9">RQC-upstream factor</shortName>
        <shortName evidence="9">RqcU</shortName>
        <ecNumber evidence="9">3.6.4.-</ecNumber>
    </alternativeName>
</protein>
<feature type="coiled-coil region" evidence="10">
    <location>
        <begin position="516"/>
        <end position="571"/>
    </location>
</feature>
<dbReference type="Proteomes" id="UP000181728">
    <property type="component" value="Unassembled WGS sequence"/>
</dbReference>
<keyword evidence="2 9" id="KW-0699">rRNA-binding</keyword>
<keyword evidence="6 9" id="KW-0067">ATP-binding</keyword>
<dbReference type="PANTHER" id="PTHR48466">
    <property type="entry name" value="OS10G0509000 PROTEIN-RELATED"/>
    <property type="match status" value="1"/>
</dbReference>
<evidence type="ECO:0000259" key="11">
    <source>
        <dbReference type="PROSITE" id="PS50192"/>
    </source>
</evidence>
<dbReference type="GO" id="GO:0043023">
    <property type="term" value="F:ribosomal large subunit binding"/>
    <property type="evidence" value="ECO:0007669"/>
    <property type="project" value="UniProtKB-UniRule"/>
</dbReference>
<dbReference type="NCBIfam" id="TIGR01069">
    <property type="entry name" value="mutS2"/>
    <property type="match status" value="1"/>
</dbReference>
<dbReference type="PANTHER" id="PTHR48466:SF2">
    <property type="entry name" value="OS10G0509000 PROTEIN"/>
    <property type="match status" value="1"/>
</dbReference>
<evidence type="ECO:0000256" key="3">
    <source>
        <dbReference type="ARBA" id="ARBA00022741"/>
    </source>
</evidence>
<dbReference type="GO" id="GO:0030983">
    <property type="term" value="F:mismatched DNA binding"/>
    <property type="evidence" value="ECO:0007669"/>
    <property type="project" value="InterPro"/>
</dbReference>
<dbReference type="Gene3D" id="3.40.50.300">
    <property type="entry name" value="P-loop containing nucleotide triphosphate hydrolases"/>
    <property type="match status" value="1"/>
</dbReference>
<dbReference type="GO" id="GO:0016887">
    <property type="term" value="F:ATP hydrolysis activity"/>
    <property type="evidence" value="ECO:0007669"/>
    <property type="project" value="InterPro"/>
</dbReference>